<accession>A0A0F7SPG4</accession>
<proteinExistence type="predicted"/>
<sequence>MEAESTTLVNSSPTSSPSKPLPGSSTPKRKKSGKKGKVFVEEKSSLLDIIEQISGKKDEERAEKLQRTTKVKEIAESSVKTKAQRKLERSAPLRETKKLLIEKEKERQRERKQKKKQASKPSGSAGSTSGGKPEKAGEGQKEKKRVSFA</sequence>
<feature type="compositionally biased region" description="Basic residues" evidence="1">
    <location>
        <begin position="27"/>
        <end position="37"/>
    </location>
</feature>
<feature type="compositionally biased region" description="Low complexity" evidence="1">
    <location>
        <begin position="1"/>
        <end position="26"/>
    </location>
</feature>
<evidence type="ECO:0000313" key="2">
    <source>
        <dbReference type="EMBL" id="CED84067.1"/>
    </source>
</evidence>
<organism evidence="2">
    <name type="scientific">Phaffia rhodozyma</name>
    <name type="common">Yeast</name>
    <name type="synonym">Xanthophyllomyces dendrorhous</name>
    <dbReference type="NCBI Taxonomy" id="264483"/>
    <lineage>
        <taxon>Eukaryota</taxon>
        <taxon>Fungi</taxon>
        <taxon>Dikarya</taxon>
        <taxon>Basidiomycota</taxon>
        <taxon>Agaricomycotina</taxon>
        <taxon>Tremellomycetes</taxon>
        <taxon>Cystofilobasidiales</taxon>
        <taxon>Mrakiaceae</taxon>
        <taxon>Phaffia</taxon>
    </lineage>
</organism>
<dbReference type="EMBL" id="LN483157">
    <property type="protein sequence ID" value="CED84067.1"/>
    <property type="molecule type" value="Genomic_DNA"/>
</dbReference>
<feature type="region of interest" description="Disordered" evidence="1">
    <location>
        <begin position="1"/>
        <end position="39"/>
    </location>
</feature>
<feature type="region of interest" description="Disordered" evidence="1">
    <location>
        <begin position="76"/>
        <end position="149"/>
    </location>
</feature>
<protein>
    <submittedName>
        <fullName evidence="2">Uncharacterized protein</fullName>
    </submittedName>
</protein>
<feature type="compositionally biased region" description="Basic and acidic residues" evidence="1">
    <location>
        <begin position="85"/>
        <end position="109"/>
    </location>
</feature>
<evidence type="ECO:0000256" key="1">
    <source>
        <dbReference type="SAM" id="MobiDB-lite"/>
    </source>
</evidence>
<dbReference type="AlphaFoldDB" id="A0A0F7SPG4"/>
<reference evidence="2" key="1">
    <citation type="submission" date="2014-08" db="EMBL/GenBank/DDBJ databases">
        <authorList>
            <person name="Sharma Rahul"/>
            <person name="Thines Marco"/>
        </authorList>
    </citation>
    <scope>NUCLEOTIDE SEQUENCE</scope>
</reference>
<feature type="compositionally biased region" description="Basic and acidic residues" evidence="1">
    <location>
        <begin position="132"/>
        <end position="141"/>
    </location>
</feature>
<name>A0A0F7SPG4_PHARH</name>